<gene>
    <name evidence="1" type="ORF">E2C01_087917</name>
</gene>
<organism evidence="1 2">
    <name type="scientific">Portunus trituberculatus</name>
    <name type="common">Swimming crab</name>
    <name type="synonym">Neptunus trituberculatus</name>
    <dbReference type="NCBI Taxonomy" id="210409"/>
    <lineage>
        <taxon>Eukaryota</taxon>
        <taxon>Metazoa</taxon>
        <taxon>Ecdysozoa</taxon>
        <taxon>Arthropoda</taxon>
        <taxon>Crustacea</taxon>
        <taxon>Multicrustacea</taxon>
        <taxon>Malacostraca</taxon>
        <taxon>Eumalacostraca</taxon>
        <taxon>Eucarida</taxon>
        <taxon>Decapoda</taxon>
        <taxon>Pleocyemata</taxon>
        <taxon>Brachyura</taxon>
        <taxon>Eubrachyura</taxon>
        <taxon>Portunoidea</taxon>
        <taxon>Portunidae</taxon>
        <taxon>Portuninae</taxon>
        <taxon>Portunus</taxon>
    </lineage>
</organism>
<dbReference type="Proteomes" id="UP000324222">
    <property type="component" value="Unassembled WGS sequence"/>
</dbReference>
<evidence type="ECO:0000313" key="2">
    <source>
        <dbReference type="Proteomes" id="UP000324222"/>
    </source>
</evidence>
<name>A0A5B7JD44_PORTR</name>
<comment type="caution">
    <text evidence="1">The sequence shown here is derived from an EMBL/GenBank/DDBJ whole genome shotgun (WGS) entry which is preliminary data.</text>
</comment>
<reference evidence="1 2" key="1">
    <citation type="submission" date="2019-05" db="EMBL/GenBank/DDBJ databases">
        <title>Another draft genome of Portunus trituberculatus and its Hox gene families provides insights of decapod evolution.</title>
        <authorList>
            <person name="Jeong J.-H."/>
            <person name="Song I."/>
            <person name="Kim S."/>
            <person name="Choi T."/>
            <person name="Kim D."/>
            <person name="Ryu S."/>
            <person name="Kim W."/>
        </authorList>
    </citation>
    <scope>NUCLEOTIDE SEQUENCE [LARGE SCALE GENOMIC DNA]</scope>
    <source>
        <tissue evidence="1">Muscle</tissue>
    </source>
</reference>
<dbReference type="OrthoDB" id="6375231at2759"/>
<dbReference type="EMBL" id="VSRR010092555">
    <property type="protein sequence ID" value="MPC92809.1"/>
    <property type="molecule type" value="Genomic_DNA"/>
</dbReference>
<sequence>MGRRLRRIRSLRDHDMKVELFSSGLLKEAQQQEEEEEDNIGKFFTIWRTASTTVTVTTFSTNRSVTISVSAFCTYGGVNLNFC</sequence>
<dbReference type="AlphaFoldDB" id="A0A5B7JD44"/>
<keyword evidence="2" id="KW-1185">Reference proteome</keyword>
<accession>A0A5B7JD44</accession>
<protein>
    <submittedName>
        <fullName evidence="1">Uncharacterized protein</fullName>
    </submittedName>
</protein>
<proteinExistence type="predicted"/>
<evidence type="ECO:0000313" key="1">
    <source>
        <dbReference type="EMBL" id="MPC92809.1"/>
    </source>
</evidence>